<feature type="region of interest" description="Disordered" evidence="1">
    <location>
        <begin position="170"/>
        <end position="191"/>
    </location>
</feature>
<dbReference type="SUPFAM" id="SSF53955">
    <property type="entry name" value="Lysozyme-like"/>
    <property type="match status" value="1"/>
</dbReference>
<reference evidence="4" key="1">
    <citation type="submission" date="2015-08" db="EMBL/GenBank/DDBJ databases">
        <authorList>
            <person name="Varghese N."/>
        </authorList>
    </citation>
    <scope>NUCLEOTIDE SEQUENCE [LARGE SCALE GENOMIC DNA]</scope>
    <source>
        <strain evidence="4">DSM 18181</strain>
    </source>
</reference>
<sequence length="191" mass="19905">MAPTSLILMLEQCAPAIAPVTMAAIVQQESAGNPLALHDNTTGRGYRPASVAGAARIARELIAQGHSVDVGLAQLNSRNLSTLGLDVERALDPCENLRAAQTMLLDGWGRAGTLMGMLSAYNTGQVASTRGADYGAGVFAQAGVIVPSIPDGRMARWALASTSLPPVQPTITWAPQTSPLAPKSGDLHPRW</sequence>
<evidence type="ECO:0000313" key="3">
    <source>
        <dbReference type="EMBL" id="CUA96389.1"/>
    </source>
</evidence>
<gene>
    <name evidence="3" type="ORF">Ga0061069_104116</name>
</gene>
<feature type="domain" description="Transglycosylase SLT" evidence="2">
    <location>
        <begin position="12"/>
        <end position="127"/>
    </location>
</feature>
<dbReference type="RefSeq" id="WP_055450268.1">
    <property type="nucleotide sequence ID" value="NZ_CYHF01000004.1"/>
</dbReference>
<proteinExistence type="predicted"/>
<dbReference type="AlphaFoldDB" id="A0A0K6HZQ3"/>
<keyword evidence="4" id="KW-1185">Reference proteome</keyword>
<accession>A0A0K6HZQ3</accession>
<dbReference type="STRING" id="339866.GCA_001418255_01350"/>
<protein>
    <submittedName>
        <fullName evidence="3">Transglycosylase SLT domain</fullName>
    </submittedName>
</protein>
<dbReference type="OrthoDB" id="8565485at2"/>
<dbReference type="Proteomes" id="UP000183649">
    <property type="component" value="Unassembled WGS sequence"/>
</dbReference>
<feature type="compositionally biased region" description="Polar residues" evidence="1">
    <location>
        <begin position="170"/>
        <end position="179"/>
    </location>
</feature>
<dbReference type="Gene3D" id="1.10.530.10">
    <property type="match status" value="1"/>
</dbReference>
<organism evidence="3 4">
    <name type="scientific">Thiomonas bhubaneswarensis</name>
    <dbReference type="NCBI Taxonomy" id="339866"/>
    <lineage>
        <taxon>Bacteria</taxon>
        <taxon>Pseudomonadati</taxon>
        <taxon>Pseudomonadota</taxon>
        <taxon>Betaproteobacteria</taxon>
        <taxon>Burkholderiales</taxon>
        <taxon>Thiomonas</taxon>
    </lineage>
</organism>
<dbReference type="InterPro" id="IPR023346">
    <property type="entry name" value="Lysozyme-like_dom_sf"/>
</dbReference>
<name>A0A0K6HZQ3_9BURK</name>
<evidence type="ECO:0000313" key="4">
    <source>
        <dbReference type="Proteomes" id="UP000183649"/>
    </source>
</evidence>
<dbReference type="InterPro" id="IPR008258">
    <property type="entry name" value="Transglycosylase_SLT_dom_1"/>
</dbReference>
<evidence type="ECO:0000259" key="2">
    <source>
        <dbReference type="Pfam" id="PF01464"/>
    </source>
</evidence>
<dbReference type="Pfam" id="PF01464">
    <property type="entry name" value="SLT"/>
    <property type="match status" value="1"/>
</dbReference>
<evidence type="ECO:0000256" key="1">
    <source>
        <dbReference type="SAM" id="MobiDB-lite"/>
    </source>
</evidence>
<dbReference type="EMBL" id="CYHF01000004">
    <property type="protein sequence ID" value="CUA96389.1"/>
    <property type="molecule type" value="Genomic_DNA"/>
</dbReference>
<dbReference type="CDD" id="cd16892">
    <property type="entry name" value="LT_VirB1-like"/>
    <property type="match status" value="1"/>
</dbReference>